<gene>
    <name evidence="2" type="ORF">GGX14DRAFT_391883</name>
</gene>
<accession>A0AAD6YG70</accession>
<sequence>MDWTGNIRAVCILFALSARRNSSSRARRRLASQRETEPPVFNDAYTPLCPKFTAFPMKLELRQLFRTIFDYLGLLGCDSGRRVVNVSTTCCEPGAGGACAAKSAVPQPPDDEQNSDVAQSEME</sequence>
<proteinExistence type="predicted"/>
<evidence type="ECO:0000313" key="3">
    <source>
        <dbReference type="Proteomes" id="UP001219525"/>
    </source>
</evidence>
<reference evidence="2" key="1">
    <citation type="submission" date="2023-03" db="EMBL/GenBank/DDBJ databases">
        <title>Massive genome expansion in bonnet fungi (Mycena s.s.) driven by repeated elements and novel gene families across ecological guilds.</title>
        <authorList>
            <consortium name="Lawrence Berkeley National Laboratory"/>
            <person name="Harder C.B."/>
            <person name="Miyauchi S."/>
            <person name="Viragh M."/>
            <person name="Kuo A."/>
            <person name="Thoen E."/>
            <person name="Andreopoulos B."/>
            <person name="Lu D."/>
            <person name="Skrede I."/>
            <person name="Drula E."/>
            <person name="Henrissat B."/>
            <person name="Morin E."/>
            <person name="Kohler A."/>
            <person name="Barry K."/>
            <person name="LaButti K."/>
            <person name="Morin E."/>
            <person name="Salamov A."/>
            <person name="Lipzen A."/>
            <person name="Mereny Z."/>
            <person name="Hegedus B."/>
            <person name="Baldrian P."/>
            <person name="Stursova M."/>
            <person name="Weitz H."/>
            <person name="Taylor A."/>
            <person name="Grigoriev I.V."/>
            <person name="Nagy L.G."/>
            <person name="Martin F."/>
            <person name="Kauserud H."/>
        </authorList>
    </citation>
    <scope>NUCLEOTIDE SEQUENCE</scope>
    <source>
        <strain evidence="2">9144</strain>
    </source>
</reference>
<dbReference type="EMBL" id="JARJCW010000017">
    <property type="protein sequence ID" value="KAJ7215455.1"/>
    <property type="molecule type" value="Genomic_DNA"/>
</dbReference>
<name>A0AAD6YG70_9AGAR</name>
<evidence type="ECO:0000313" key="2">
    <source>
        <dbReference type="EMBL" id="KAJ7215455.1"/>
    </source>
</evidence>
<protein>
    <submittedName>
        <fullName evidence="2">Uncharacterized protein</fullName>
    </submittedName>
</protein>
<organism evidence="2 3">
    <name type="scientific">Mycena pura</name>
    <dbReference type="NCBI Taxonomy" id="153505"/>
    <lineage>
        <taxon>Eukaryota</taxon>
        <taxon>Fungi</taxon>
        <taxon>Dikarya</taxon>
        <taxon>Basidiomycota</taxon>
        <taxon>Agaricomycotina</taxon>
        <taxon>Agaricomycetes</taxon>
        <taxon>Agaricomycetidae</taxon>
        <taxon>Agaricales</taxon>
        <taxon>Marasmiineae</taxon>
        <taxon>Mycenaceae</taxon>
        <taxon>Mycena</taxon>
    </lineage>
</organism>
<dbReference type="Proteomes" id="UP001219525">
    <property type="component" value="Unassembled WGS sequence"/>
</dbReference>
<feature type="region of interest" description="Disordered" evidence="1">
    <location>
        <begin position="101"/>
        <end position="123"/>
    </location>
</feature>
<comment type="caution">
    <text evidence="2">The sequence shown here is derived from an EMBL/GenBank/DDBJ whole genome shotgun (WGS) entry which is preliminary data.</text>
</comment>
<dbReference type="AlphaFoldDB" id="A0AAD6YG70"/>
<evidence type="ECO:0000256" key="1">
    <source>
        <dbReference type="SAM" id="MobiDB-lite"/>
    </source>
</evidence>
<keyword evidence="3" id="KW-1185">Reference proteome</keyword>